<accession>A0A9D1P485</accession>
<dbReference type="Proteomes" id="UP000824169">
    <property type="component" value="Unassembled WGS sequence"/>
</dbReference>
<protein>
    <recommendedName>
        <fullName evidence="8">Ion-translocating oxidoreductase complex subunit C</fullName>
        <ecNumber evidence="8">7.-.-.-</ecNumber>
    </recommendedName>
    <alternativeName>
        <fullName evidence="8">Rnf electron transport complex subunit C</fullName>
    </alternativeName>
</protein>
<dbReference type="PROSITE" id="PS00198">
    <property type="entry name" value="4FE4S_FER_1"/>
    <property type="match status" value="2"/>
</dbReference>
<feature type="domain" description="4Fe-4S ferredoxin-type" evidence="9">
    <location>
        <begin position="354"/>
        <end position="385"/>
    </location>
</feature>
<dbReference type="GO" id="GO:0005886">
    <property type="term" value="C:plasma membrane"/>
    <property type="evidence" value="ECO:0007669"/>
    <property type="project" value="UniProtKB-SubCell"/>
</dbReference>
<dbReference type="PROSITE" id="PS51379">
    <property type="entry name" value="4FE4S_FER_2"/>
    <property type="match status" value="1"/>
</dbReference>
<evidence type="ECO:0000256" key="2">
    <source>
        <dbReference type="ARBA" id="ARBA00022485"/>
    </source>
</evidence>
<reference evidence="10" key="2">
    <citation type="journal article" date="2021" name="PeerJ">
        <title>Extensive microbial diversity within the chicken gut microbiome revealed by metagenomics and culture.</title>
        <authorList>
            <person name="Gilroy R."/>
            <person name="Ravi A."/>
            <person name="Getino M."/>
            <person name="Pursley I."/>
            <person name="Horton D.L."/>
            <person name="Alikhan N.F."/>
            <person name="Baker D."/>
            <person name="Gharbi K."/>
            <person name="Hall N."/>
            <person name="Watson M."/>
            <person name="Adriaenssens E.M."/>
            <person name="Foster-Nyarko E."/>
            <person name="Jarju S."/>
            <person name="Secka A."/>
            <person name="Antonio M."/>
            <person name="Oren A."/>
            <person name="Chaudhuri R.R."/>
            <person name="La Ragione R."/>
            <person name="Hildebrand F."/>
            <person name="Pallen M.J."/>
        </authorList>
    </citation>
    <scope>NUCLEOTIDE SEQUENCE</scope>
    <source>
        <strain evidence="10">CHK188-20938</strain>
    </source>
</reference>
<feature type="binding site" evidence="8">
    <location>
        <position position="375"/>
    </location>
    <ligand>
        <name>[4Fe-4S] cluster</name>
        <dbReference type="ChEBI" id="CHEBI:49883"/>
        <label>2</label>
    </ligand>
</feature>
<dbReference type="PANTHER" id="PTHR43034:SF2">
    <property type="entry name" value="ION-TRANSLOCATING OXIDOREDUCTASE COMPLEX SUBUNIT C"/>
    <property type="match status" value="1"/>
</dbReference>
<dbReference type="EC" id="7.-.-.-" evidence="8"/>
<evidence type="ECO:0000313" key="11">
    <source>
        <dbReference type="Proteomes" id="UP000824169"/>
    </source>
</evidence>
<sequence>MSLKTFRGGVHPDDGKGLSAGCPLRPIEPGAVLYYPLGQHAGAPAVPIVQPGEQVLRGQKIAEAGGFVSAPVHSGVSGTVRKIQKMRMPGGGTSDCIVIENDGKMREVPFIPADFTRLSAEEIVKRVAEAGVIGQGGAGFPTHVKLSPGDPSRIDTVLLNGAECEPYLTSDYRRMLENPELVVEGLKIFLQIFPGAEGIICVEDNKRDCAEALQKACRNASNIRVQLLKTKYPQGAERMLIWAATGRKINSSLLPADAGCIVDNVETAVSVYRAVALGEPLTECTMTVTGDAAAKPQNLVVPTGMLYREVLEAAGGLSAEPEKMIAGGPMMGNALFDLDTVVTKTSSALLLFRKDPVAEQAVTACINCGRCAEVCPGRILPARLAVFADHGAEEQFLKYHGMECCECGCCSFVCPAKRQLSQSIKSMRRLLLARRKKG</sequence>
<comment type="function">
    <text evidence="8">Part of a membrane-bound complex that couples electron transfer with translocation of ions across the membrane.</text>
</comment>
<dbReference type="InterPro" id="IPR017900">
    <property type="entry name" value="4Fe4S_Fe_S_CS"/>
</dbReference>
<evidence type="ECO:0000256" key="3">
    <source>
        <dbReference type="ARBA" id="ARBA00022723"/>
    </source>
</evidence>
<evidence type="ECO:0000256" key="1">
    <source>
        <dbReference type="ARBA" id="ARBA00022448"/>
    </source>
</evidence>
<evidence type="ECO:0000256" key="4">
    <source>
        <dbReference type="ARBA" id="ARBA00022737"/>
    </source>
</evidence>
<feature type="binding site" evidence="8">
    <location>
        <position position="414"/>
    </location>
    <ligand>
        <name>[4Fe-4S] cluster</name>
        <dbReference type="ChEBI" id="CHEBI:49883"/>
        <label>1</label>
    </ligand>
</feature>
<dbReference type="Gene3D" id="3.30.70.20">
    <property type="match status" value="1"/>
</dbReference>
<dbReference type="Pfam" id="PF10531">
    <property type="entry name" value="SLBB"/>
    <property type="match status" value="1"/>
</dbReference>
<dbReference type="NCBIfam" id="NF003454">
    <property type="entry name" value="PRK05035.1"/>
    <property type="match status" value="1"/>
</dbReference>
<keyword evidence="8" id="KW-1278">Translocase</keyword>
<keyword evidence="8" id="KW-1003">Cell membrane</keyword>
<evidence type="ECO:0000256" key="6">
    <source>
        <dbReference type="ARBA" id="ARBA00023004"/>
    </source>
</evidence>
<feature type="binding site" evidence="8">
    <location>
        <position position="368"/>
    </location>
    <ligand>
        <name>[4Fe-4S] cluster</name>
        <dbReference type="ChEBI" id="CHEBI:49883"/>
        <label>1</label>
    </ligand>
</feature>
<dbReference type="InterPro" id="IPR010208">
    <property type="entry name" value="Ion_transpt_RnfC/RsxC"/>
</dbReference>
<dbReference type="AlphaFoldDB" id="A0A9D1P485"/>
<name>A0A9D1P485_9FIRM</name>
<keyword evidence="3 8" id="KW-0479">Metal-binding</keyword>
<dbReference type="EMBL" id="DVOO01000029">
    <property type="protein sequence ID" value="HIV26032.1"/>
    <property type="molecule type" value="Genomic_DNA"/>
</dbReference>
<evidence type="ECO:0000256" key="8">
    <source>
        <dbReference type="HAMAP-Rule" id="MF_00461"/>
    </source>
</evidence>
<dbReference type="NCBIfam" id="TIGR01945">
    <property type="entry name" value="rnfC"/>
    <property type="match status" value="1"/>
</dbReference>
<keyword evidence="7 8" id="KW-0411">Iron-sulfur</keyword>
<dbReference type="Pfam" id="PF13375">
    <property type="entry name" value="RnfC_N"/>
    <property type="match status" value="1"/>
</dbReference>
<gene>
    <name evidence="10" type="primary">rsxC</name>
    <name evidence="8" type="synonym">rnfC</name>
    <name evidence="10" type="ORF">IAB71_09710</name>
</gene>
<proteinExistence type="inferred from homology"/>
<keyword evidence="8" id="KW-0472">Membrane</keyword>
<keyword evidence="5 8" id="KW-0249">Electron transport</keyword>
<dbReference type="GO" id="GO:0009055">
    <property type="term" value="F:electron transfer activity"/>
    <property type="evidence" value="ECO:0007669"/>
    <property type="project" value="InterPro"/>
</dbReference>
<dbReference type="PANTHER" id="PTHR43034">
    <property type="entry name" value="ION-TRANSLOCATING OXIDOREDUCTASE COMPLEX SUBUNIT C"/>
    <property type="match status" value="1"/>
</dbReference>
<keyword evidence="4 8" id="KW-0677">Repeat</keyword>
<dbReference type="InterPro" id="IPR017896">
    <property type="entry name" value="4Fe4S_Fe-S-bd"/>
</dbReference>
<dbReference type="GO" id="GO:0046872">
    <property type="term" value="F:metal ion binding"/>
    <property type="evidence" value="ECO:0007669"/>
    <property type="project" value="UniProtKB-KW"/>
</dbReference>
<dbReference type="Pfam" id="PF01512">
    <property type="entry name" value="Complex1_51K"/>
    <property type="match status" value="1"/>
</dbReference>
<comment type="caution">
    <text evidence="10">The sequence shown here is derived from an EMBL/GenBank/DDBJ whole genome shotgun (WGS) entry which is preliminary data.</text>
</comment>
<dbReference type="Gene3D" id="3.40.50.11540">
    <property type="entry name" value="NADH-ubiquinone oxidoreductase 51kDa subunit"/>
    <property type="match status" value="1"/>
</dbReference>
<comment type="subunit">
    <text evidence="8">The complex is composed of six subunits: RnfA, RnfB, RnfC, RnfD, RnfE and RnfG.</text>
</comment>
<feature type="binding site" evidence="8">
    <location>
        <position position="407"/>
    </location>
    <ligand>
        <name>[4Fe-4S] cluster</name>
        <dbReference type="ChEBI" id="CHEBI:49883"/>
        <label>2</label>
    </ligand>
</feature>
<feature type="binding site" evidence="8">
    <location>
        <position position="410"/>
    </location>
    <ligand>
        <name>[4Fe-4S] cluster</name>
        <dbReference type="ChEBI" id="CHEBI:49883"/>
        <label>2</label>
    </ligand>
</feature>
<dbReference type="InterPro" id="IPR026902">
    <property type="entry name" value="RnfC_N"/>
</dbReference>
<comment type="cofactor">
    <cofactor evidence="8">
        <name>[4Fe-4S] cluster</name>
        <dbReference type="ChEBI" id="CHEBI:49883"/>
    </cofactor>
    <text evidence="8">Binds 2 [4Fe-4S] clusters per subunit.</text>
</comment>
<dbReference type="HAMAP" id="MF_00461">
    <property type="entry name" value="RsxC_RnfC"/>
    <property type="match status" value="1"/>
</dbReference>
<organism evidence="10 11">
    <name type="scientific">Candidatus Scatomonas pullistercoris</name>
    <dbReference type="NCBI Taxonomy" id="2840920"/>
    <lineage>
        <taxon>Bacteria</taxon>
        <taxon>Bacillati</taxon>
        <taxon>Bacillota</taxon>
        <taxon>Clostridia</taxon>
        <taxon>Lachnospirales</taxon>
        <taxon>Lachnospiraceae</taxon>
        <taxon>Lachnospiraceae incertae sedis</taxon>
        <taxon>Candidatus Scatomonas</taxon>
    </lineage>
</organism>
<feature type="binding site" evidence="8">
    <location>
        <position position="404"/>
    </location>
    <ligand>
        <name>[4Fe-4S] cluster</name>
        <dbReference type="ChEBI" id="CHEBI:49883"/>
        <label>2</label>
    </ligand>
</feature>
<dbReference type="GO" id="GO:0022900">
    <property type="term" value="P:electron transport chain"/>
    <property type="evidence" value="ECO:0007669"/>
    <property type="project" value="UniProtKB-UniRule"/>
</dbReference>
<evidence type="ECO:0000313" key="10">
    <source>
        <dbReference type="EMBL" id="HIV26032.1"/>
    </source>
</evidence>
<evidence type="ECO:0000259" key="9">
    <source>
        <dbReference type="PROSITE" id="PS51379"/>
    </source>
</evidence>
<keyword evidence="2 8" id="KW-0004">4Fe-4S</keyword>
<dbReference type="GO" id="GO:0051539">
    <property type="term" value="F:4 iron, 4 sulfur cluster binding"/>
    <property type="evidence" value="ECO:0007669"/>
    <property type="project" value="UniProtKB-KW"/>
</dbReference>
<comment type="subcellular location">
    <subcellularLocation>
        <location evidence="8">Cell membrane</location>
        <topology evidence="8">Peripheral membrane protein</topology>
    </subcellularLocation>
</comment>
<dbReference type="SUPFAM" id="SSF46548">
    <property type="entry name" value="alpha-helical ferredoxin"/>
    <property type="match status" value="1"/>
</dbReference>
<keyword evidence="6 8" id="KW-0408">Iron</keyword>
<feature type="binding site" evidence="8">
    <location>
        <position position="371"/>
    </location>
    <ligand>
        <name>[4Fe-4S] cluster</name>
        <dbReference type="ChEBI" id="CHEBI:49883"/>
        <label>1</label>
    </ligand>
</feature>
<evidence type="ECO:0000256" key="5">
    <source>
        <dbReference type="ARBA" id="ARBA00022982"/>
    </source>
</evidence>
<reference evidence="10" key="1">
    <citation type="submission" date="2020-10" db="EMBL/GenBank/DDBJ databases">
        <authorList>
            <person name="Gilroy R."/>
        </authorList>
    </citation>
    <scope>NUCLEOTIDE SEQUENCE</scope>
    <source>
        <strain evidence="10">CHK188-20938</strain>
    </source>
</reference>
<dbReference type="SUPFAM" id="SSF142019">
    <property type="entry name" value="Nqo1 FMN-binding domain-like"/>
    <property type="match status" value="1"/>
</dbReference>
<dbReference type="InterPro" id="IPR011538">
    <property type="entry name" value="Nuo51_FMN-bd"/>
</dbReference>
<evidence type="ECO:0000256" key="7">
    <source>
        <dbReference type="ARBA" id="ARBA00023014"/>
    </source>
</evidence>
<dbReference type="InterPro" id="IPR037225">
    <property type="entry name" value="Nuo51_FMN-bd_sf"/>
</dbReference>
<feature type="binding site" evidence="8">
    <location>
        <position position="365"/>
    </location>
    <ligand>
        <name>[4Fe-4S] cluster</name>
        <dbReference type="ChEBI" id="CHEBI:49883"/>
        <label>1</label>
    </ligand>
</feature>
<keyword evidence="1 8" id="KW-0813">Transport</keyword>
<dbReference type="InterPro" id="IPR019554">
    <property type="entry name" value="Soluble_ligand-bd"/>
</dbReference>
<comment type="similarity">
    <text evidence="8">Belongs to the 4Fe4S bacterial-type ferredoxin family. RnfC subfamily.</text>
</comment>